<evidence type="ECO:0000259" key="1">
    <source>
        <dbReference type="PROSITE" id="PS50238"/>
    </source>
</evidence>
<gene>
    <name evidence="2" type="ORF">Ae201684_010866</name>
</gene>
<comment type="caution">
    <text evidence="2">The sequence shown here is derived from an EMBL/GenBank/DDBJ whole genome shotgun (WGS) entry which is preliminary data.</text>
</comment>
<evidence type="ECO:0000313" key="2">
    <source>
        <dbReference type="EMBL" id="KAF0731913.1"/>
    </source>
</evidence>
<dbReference type="AlphaFoldDB" id="A0A6G0WWK8"/>
<evidence type="ECO:0000313" key="3">
    <source>
        <dbReference type="Proteomes" id="UP000481153"/>
    </source>
</evidence>
<dbReference type="InterPro" id="IPR008936">
    <property type="entry name" value="Rho_GTPase_activation_prot"/>
</dbReference>
<dbReference type="EMBL" id="VJMJ01000138">
    <property type="protein sequence ID" value="KAF0731913.1"/>
    <property type="molecule type" value="Genomic_DNA"/>
</dbReference>
<dbReference type="GO" id="GO:0007165">
    <property type="term" value="P:signal transduction"/>
    <property type="evidence" value="ECO:0007669"/>
    <property type="project" value="InterPro"/>
</dbReference>
<feature type="domain" description="Rho-GAP" evidence="1">
    <location>
        <begin position="1"/>
        <end position="183"/>
    </location>
</feature>
<organism evidence="2 3">
    <name type="scientific">Aphanomyces euteiches</name>
    <dbReference type="NCBI Taxonomy" id="100861"/>
    <lineage>
        <taxon>Eukaryota</taxon>
        <taxon>Sar</taxon>
        <taxon>Stramenopiles</taxon>
        <taxon>Oomycota</taxon>
        <taxon>Saprolegniomycetes</taxon>
        <taxon>Saprolegniales</taxon>
        <taxon>Verrucalvaceae</taxon>
        <taxon>Aphanomyces</taxon>
    </lineage>
</organism>
<sequence>MPPPHLPALARAQCDVLVAFVNHLVAYKAHKTKLFQYEGKPSERKKLLEMFYNGASPTTAALKHVSSRSMSYVIRHVLSTQYAPLLSYAAFQTLATAVQSPAIVNILQSEINRLPSAHAELLHVLCHLIHTVTKQLMVAEDALITHLGVYFCRPSESPKELQDSLNARKAICRTLLRNLPSLQFTHPMEAPPRRRSTYRPWTLEMAQHMRLLLEAIAASPAKKRDLFLRLTDSSLVSQVVDPSYAGPVDAMSVHTLAGALKLMLQRTDALVGRDVFSFARSSDSPVADLSRAVLALDPTRKRLVLLLWRCIQQALIDGASLELLSSALSGHIFEELKPPRDPSANHMLDRTAIEVLKNLDTLLRLCCPRFRSVALVVLTAQRWLAACRERNADSSQADILDKSFLERTVETTPCRAAVAVDGAAVELRRKSSLETFEESAKHAFLAMENASAIKIDESVAGCTASVDEISWRSDAESSFTSYDSNQSTPSSIMTLCVSSIPSVDKIVPPPRSSSLRVAIDAHDFIFVKPSSIAEHMVACEYASKLMEVHDLDWGYVADMTGYATASACRAVFESLNLPLIASSAVWKLLHEVYCAYMPPSVRRLSWSDALCFCKDCHVDSTVLESKAILTMNDLLFHEFYALVHNVAHAVYAGTPQPMRDLIIYNVVGFAKRSMMEDSDIGISSLEWSPQCSRLVHARLPAFKALCLHFATWKEPRTPQLGPDDIVSMLKALSVVPDMIQPDHVVAFVQSHRGPQMLSGDLFIYKVIELVLSIGTRVLAHPALQALYPSHSDKLLAVLDVWGFGDHAAVSKVVAM</sequence>
<name>A0A6G0WWK8_9STRA</name>
<dbReference type="Gene3D" id="1.10.555.10">
    <property type="entry name" value="Rho GTPase activation protein"/>
    <property type="match status" value="1"/>
</dbReference>
<dbReference type="PROSITE" id="PS50238">
    <property type="entry name" value="RHOGAP"/>
    <property type="match status" value="1"/>
</dbReference>
<protein>
    <recommendedName>
        <fullName evidence="1">Rho-GAP domain-containing protein</fullName>
    </recommendedName>
</protein>
<keyword evidence="3" id="KW-1185">Reference proteome</keyword>
<dbReference type="InterPro" id="IPR000198">
    <property type="entry name" value="RhoGAP_dom"/>
</dbReference>
<dbReference type="SUPFAM" id="SSF48350">
    <property type="entry name" value="GTPase activation domain, GAP"/>
    <property type="match status" value="1"/>
</dbReference>
<proteinExistence type="predicted"/>
<accession>A0A6G0WWK8</accession>
<dbReference type="VEuPathDB" id="FungiDB:AeMF1_007557"/>
<dbReference type="Pfam" id="PF00620">
    <property type="entry name" value="RhoGAP"/>
    <property type="match status" value="1"/>
</dbReference>
<reference evidence="2 3" key="1">
    <citation type="submission" date="2019-07" db="EMBL/GenBank/DDBJ databases">
        <title>Genomics analysis of Aphanomyces spp. identifies a new class of oomycete effector associated with host adaptation.</title>
        <authorList>
            <person name="Gaulin E."/>
        </authorList>
    </citation>
    <scope>NUCLEOTIDE SEQUENCE [LARGE SCALE GENOMIC DNA]</scope>
    <source>
        <strain evidence="2 3">ATCC 201684</strain>
    </source>
</reference>
<dbReference type="Proteomes" id="UP000481153">
    <property type="component" value="Unassembled WGS sequence"/>
</dbReference>